<name>A0AA39C9B1_9HYME</name>
<dbReference type="Proteomes" id="UP001168990">
    <property type="component" value="Unassembled WGS sequence"/>
</dbReference>
<dbReference type="AlphaFoldDB" id="A0AA39C9B1"/>
<proteinExistence type="predicted"/>
<evidence type="ECO:0000313" key="2">
    <source>
        <dbReference type="EMBL" id="KAK0160297.1"/>
    </source>
</evidence>
<reference evidence="2" key="1">
    <citation type="journal article" date="2023" name="bioRxiv">
        <title>Scaffold-level genome assemblies of two parasitoid biocontrol wasps reveal the parthenogenesis mechanism and an associated novel virus.</title>
        <authorList>
            <person name="Inwood S."/>
            <person name="Skelly J."/>
            <person name="Guhlin J."/>
            <person name="Harrop T."/>
            <person name="Goldson S."/>
            <person name="Dearden P."/>
        </authorList>
    </citation>
    <scope>NUCLEOTIDE SEQUENCE</scope>
    <source>
        <strain evidence="2">Irish</strain>
        <tissue evidence="2">Whole body</tissue>
    </source>
</reference>
<protein>
    <submittedName>
        <fullName evidence="2">Uncharacterized protein</fullName>
    </submittedName>
</protein>
<dbReference type="EMBL" id="JAQQBS010001423">
    <property type="protein sequence ID" value="KAK0160297.1"/>
    <property type="molecule type" value="Genomic_DNA"/>
</dbReference>
<comment type="caution">
    <text evidence="2">The sequence shown here is derived from an EMBL/GenBank/DDBJ whole genome shotgun (WGS) entry which is preliminary data.</text>
</comment>
<keyword evidence="3" id="KW-1185">Reference proteome</keyword>
<sequence>MPQDTQSSYKQQTKVRSMSSSAVESPTSEVISLNTPIMSSLEASLNVFITQQTLFNNHLSKVLFKQASSFNDQTNKLNEQNTKTNEQNDKLNEIKNIANSVADHQIIISGLPAQLLDKPQVIVNKVLSSLDLHQLATGVLEIRRTSTKHDSSSSLRDGRMSK</sequence>
<accession>A0AA39C9B1</accession>
<feature type="region of interest" description="Disordered" evidence="1">
    <location>
        <begin position="1"/>
        <end position="26"/>
    </location>
</feature>
<reference evidence="2" key="2">
    <citation type="submission" date="2023-03" db="EMBL/GenBank/DDBJ databases">
        <authorList>
            <person name="Inwood S.N."/>
            <person name="Skelly J.G."/>
            <person name="Guhlin J."/>
            <person name="Harrop T.W.R."/>
            <person name="Goldson S.G."/>
            <person name="Dearden P.K."/>
        </authorList>
    </citation>
    <scope>NUCLEOTIDE SEQUENCE</scope>
    <source>
        <strain evidence="2">Irish</strain>
        <tissue evidence="2">Whole body</tissue>
    </source>
</reference>
<evidence type="ECO:0000313" key="3">
    <source>
        <dbReference type="Proteomes" id="UP001168990"/>
    </source>
</evidence>
<evidence type="ECO:0000256" key="1">
    <source>
        <dbReference type="SAM" id="MobiDB-lite"/>
    </source>
</evidence>
<organism evidence="2 3">
    <name type="scientific">Microctonus aethiopoides</name>
    <dbReference type="NCBI Taxonomy" id="144406"/>
    <lineage>
        <taxon>Eukaryota</taxon>
        <taxon>Metazoa</taxon>
        <taxon>Ecdysozoa</taxon>
        <taxon>Arthropoda</taxon>
        <taxon>Hexapoda</taxon>
        <taxon>Insecta</taxon>
        <taxon>Pterygota</taxon>
        <taxon>Neoptera</taxon>
        <taxon>Endopterygota</taxon>
        <taxon>Hymenoptera</taxon>
        <taxon>Apocrita</taxon>
        <taxon>Ichneumonoidea</taxon>
        <taxon>Braconidae</taxon>
        <taxon>Euphorinae</taxon>
        <taxon>Microctonus</taxon>
    </lineage>
</organism>
<gene>
    <name evidence="2" type="ORF">PV328_007725</name>
</gene>